<dbReference type="EMBL" id="QNRE01000016">
    <property type="protein sequence ID" value="RBO84508.1"/>
    <property type="molecule type" value="Genomic_DNA"/>
</dbReference>
<accession>A0A366D5C2</accession>
<comment type="caution">
    <text evidence="2">The sequence shown here is derived from an EMBL/GenBank/DDBJ whole genome shotgun (WGS) entry which is preliminary data.</text>
</comment>
<dbReference type="AlphaFoldDB" id="A0A366D5C2"/>
<dbReference type="GO" id="GO:0003824">
    <property type="term" value="F:catalytic activity"/>
    <property type="evidence" value="ECO:0007669"/>
    <property type="project" value="InterPro"/>
</dbReference>
<dbReference type="InterPro" id="IPR058240">
    <property type="entry name" value="rSAM_sf"/>
</dbReference>
<gene>
    <name evidence="2" type="ORF">DFR74_11669</name>
</gene>
<keyword evidence="3" id="KW-1185">Reference proteome</keyword>
<protein>
    <recommendedName>
        <fullName evidence="1">Elp3/MiaA/NifB-like radical SAM core domain-containing protein</fullName>
    </recommendedName>
</protein>
<dbReference type="SUPFAM" id="SSF102114">
    <property type="entry name" value="Radical SAM enzymes"/>
    <property type="match status" value="1"/>
</dbReference>
<evidence type="ECO:0000259" key="1">
    <source>
        <dbReference type="SMART" id="SM00729"/>
    </source>
</evidence>
<organism evidence="2 3">
    <name type="scientific">Nocardia puris</name>
    <dbReference type="NCBI Taxonomy" id="208602"/>
    <lineage>
        <taxon>Bacteria</taxon>
        <taxon>Bacillati</taxon>
        <taxon>Actinomycetota</taxon>
        <taxon>Actinomycetes</taxon>
        <taxon>Mycobacteriales</taxon>
        <taxon>Nocardiaceae</taxon>
        <taxon>Nocardia</taxon>
    </lineage>
</organism>
<name>A0A366D5C2_9NOCA</name>
<dbReference type="OrthoDB" id="4501995at2"/>
<dbReference type="GO" id="GO:0051536">
    <property type="term" value="F:iron-sulfur cluster binding"/>
    <property type="evidence" value="ECO:0007669"/>
    <property type="project" value="InterPro"/>
</dbReference>
<dbReference type="SMART" id="SM00729">
    <property type="entry name" value="Elp3"/>
    <property type="match status" value="1"/>
</dbReference>
<feature type="domain" description="Elp3/MiaA/NifB-like radical SAM core" evidence="1">
    <location>
        <begin position="56"/>
        <end position="284"/>
    </location>
</feature>
<proteinExistence type="predicted"/>
<dbReference type="RefSeq" id="WP_138456835.1">
    <property type="nucleotide sequence ID" value="NZ_QNRE01000016.1"/>
</dbReference>
<evidence type="ECO:0000313" key="2">
    <source>
        <dbReference type="EMBL" id="RBO84508.1"/>
    </source>
</evidence>
<evidence type="ECO:0000313" key="3">
    <source>
        <dbReference type="Proteomes" id="UP000252586"/>
    </source>
</evidence>
<dbReference type="InterPro" id="IPR005909">
    <property type="entry name" value="RaSEA"/>
</dbReference>
<dbReference type="PIRSF" id="PIRSF004954">
    <property type="entry name" value="Radical_SAM"/>
    <property type="match status" value="1"/>
</dbReference>
<dbReference type="InterPro" id="IPR006638">
    <property type="entry name" value="Elp3/MiaA/NifB-like_rSAM"/>
</dbReference>
<reference evidence="2 3" key="1">
    <citation type="submission" date="2018-06" db="EMBL/GenBank/DDBJ databases">
        <title>Genomic Encyclopedia of Type Strains, Phase IV (KMG-IV): sequencing the most valuable type-strain genomes for metagenomic binning, comparative biology and taxonomic classification.</title>
        <authorList>
            <person name="Goeker M."/>
        </authorList>
    </citation>
    <scope>NUCLEOTIDE SEQUENCE [LARGE SCALE GENOMIC DNA]</scope>
    <source>
        <strain evidence="2 3">DSM 44599</strain>
    </source>
</reference>
<dbReference type="Proteomes" id="UP000252586">
    <property type="component" value="Unassembled WGS sequence"/>
</dbReference>
<dbReference type="GeneID" id="80346324"/>
<sequence length="369" mass="40215">MSTSTTGVLAGEKALRHRLTALSRSLREVTAVEHLQEPRYISYDTVRDADGTTYGRKKAILMSGGCSVPTCTMCPFTNYNNFGLHGANPRGLREQVATLLARTDDEPDYDMLALYNDGSFFARREVPAEVQLDIARRVAVTGVRRLVVESLPQFLTPETLAPFVEALGDVELEVGIGLQSADRLVRETLVNTRITRESFEDAVALMQAHHVIPKVYLMIKPPFLTDGEAITDVISSTEYVASLGIGGVTVCPTRLAPNTVAWWLYQRGHYQAPNLWTVVDAVRGAHAKAAVRVACINMRGTDFDSVYPDSCERCANGIVDGLVSYSVTGDLADLPVTCDCRPDIRAVDLDHDAILARTAASLDVGEATP</sequence>
<dbReference type="STRING" id="1210090.GCA_001613185_03976"/>